<comment type="caution">
    <text evidence="1">The sequence shown here is derived from an EMBL/GenBank/DDBJ whole genome shotgun (WGS) entry which is preliminary data.</text>
</comment>
<organism evidence="1 2">
    <name type="scientific">Nocardioides flavescens</name>
    <dbReference type="NCBI Taxonomy" id="2691959"/>
    <lineage>
        <taxon>Bacteria</taxon>
        <taxon>Bacillati</taxon>
        <taxon>Actinomycetota</taxon>
        <taxon>Actinomycetes</taxon>
        <taxon>Propionibacteriales</taxon>
        <taxon>Nocardioidaceae</taxon>
        <taxon>Nocardioides</taxon>
    </lineage>
</organism>
<protein>
    <submittedName>
        <fullName evidence="1">Uncharacterized protein</fullName>
    </submittedName>
</protein>
<dbReference type="EMBL" id="WUEK01000016">
    <property type="protein sequence ID" value="MXG91950.1"/>
    <property type="molecule type" value="Genomic_DNA"/>
</dbReference>
<sequence>MSPSQGSSDGSPDSIAEFVDGDPRAAALLRSSLGDLRRRLADEPGNAALREGIGRVLEGRLSLRELAADPELRLLADRGMTEVQHAWHALRPEERARLVAEGRAADHASGGSGEERR</sequence>
<accession>A0A6L7F3Y0</accession>
<reference evidence="1 2" key="1">
    <citation type="submission" date="2019-12" db="EMBL/GenBank/DDBJ databases">
        <authorList>
            <person name="Kun Z."/>
        </authorList>
    </citation>
    <scope>NUCLEOTIDE SEQUENCE [LARGE SCALE GENOMIC DNA]</scope>
    <source>
        <strain evidence="1 2">YIM 123512</strain>
    </source>
</reference>
<dbReference type="RefSeq" id="WP_160879883.1">
    <property type="nucleotide sequence ID" value="NZ_WUEK01000016.1"/>
</dbReference>
<proteinExistence type="predicted"/>
<evidence type="ECO:0000313" key="1">
    <source>
        <dbReference type="EMBL" id="MXG91950.1"/>
    </source>
</evidence>
<keyword evidence="2" id="KW-1185">Reference proteome</keyword>
<gene>
    <name evidence="1" type="ORF">GRQ65_20610</name>
</gene>
<name>A0A6L7F3Y0_9ACTN</name>
<dbReference type="AlphaFoldDB" id="A0A6L7F3Y0"/>
<evidence type="ECO:0000313" key="2">
    <source>
        <dbReference type="Proteomes" id="UP000473325"/>
    </source>
</evidence>
<dbReference type="Proteomes" id="UP000473325">
    <property type="component" value="Unassembled WGS sequence"/>
</dbReference>